<feature type="transmembrane region" description="Helical" evidence="1">
    <location>
        <begin position="6"/>
        <end position="28"/>
    </location>
</feature>
<proteinExistence type="predicted"/>
<reference evidence="2 3" key="1">
    <citation type="journal article" date="2020" name="J Geophys Res Biogeosci">
        <title>Magnetotaxis as an Adaptation to Enable Bacterial Shuttling of Microbial Sulfur and Sulfur Cycling Across Aquatic Oxic#Anoxic Interfaces.</title>
        <authorList>
            <person name="Li J."/>
            <person name="Liu P."/>
            <person name="Wang J."/>
            <person name="Roberts A.P."/>
            <person name="Pan Y."/>
        </authorList>
    </citation>
    <scope>NUCLEOTIDE SEQUENCE [LARGE SCALE GENOMIC DNA]</scope>
    <source>
        <strain evidence="2 3">MYR-1_YQ</strain>
    </source>
</reference>
<protein>
    <submittedName>
        <fullName evidence="2">Uncharacterized protein</fullName>
    </submittedName>
</protein>
<evidence type="ECO:0000313" key="3">
    <source>
        <dbReference type="Proteomes" id="UP001196980"/>
    </source>
</evidence>
<name>A0ABS6S2C2_9BACT</name>
<keyword evidence="1" id="KW-0812">Transmembrane</keyword>
<accession>A0ABS6S2C2</accession>
<feature type="transmembrane region" description="Helical" evidence="1">
    <location>
        <begin position="62"/>
        <end position="80"/>
    </location>
</feature>
<dbReference type="RefSeq" id="WP_218253592.1">
    <property type="nucleotide sequence ID" value="NZ_JABXWD010000402.1"/>
</dbReference>
<dbReference type="EMBL" id="JABXWD010000402">
    <property type="protein sequence ID" value="MBV6342986.1"/>
    <property type="molecule type" value="Genomic_DNA"/>
</dbReference>
<evidence type="ECO:0000256" key="1">
    <source>
        <dbReference type="SAM" id="Phobius"/>
    </source>
</evidence>
<feature type="transmembrane region" description="Helical" evidence="1">
    <location>
        <begin position="37"/>
        <end position="56"/>
    </location>
</feature>
<comment type="caution">
    <text evidence="2">The sequence shown here is derived from an EMBL/GenBank/DDBJ whole genome shotgun (WGS) entry which is preliminary data.</text>
</comment>
<gene>
    <name evidence="2" type="ORF">HWQ67_15500</name>
</gene>
<sequence length="93" mass="10530">MKIDAHTGSGIALIVIGALISIGNWLILIRRMTSKRFISAVPLLGALFIGIGILFIPDIRRYFFIALLVDFGTLELLYYLPRVIIREIRDSRK</sequence>
<keyword evidence="1" id="KW-1133">Transmembrane helix</keyword>
<keyword evidence="3" id="KW-1185">Reference proteome</keyword>
<organism evidence="2 3">
    <name type="scientific">Candidatus Magnetobacterium casense</name>
    <dbReference type="NCBI Taxonomy" id="1455061"/>
    <lineage>
        <taxon>Bacteria</taxon>
        <taxon>Pseudomonadati</taxon>
        <taxon>Nitrospirota</taxon>
        <taxon>Thermodesulfovibrionia</taxon>
        <taxon>Thermodesulfovibrionales</taxon>
        <taxon>Candidatus Magnetobacteriaceae</taxon>
        <taxon>Candidatus Magnetobacterium</taxon>
    </lineage>
</organism>
<dbReference type="Proteomes" id="UP001196980">
    <property type="component" value="Unassembled WGS sequence"/>
</dbReference>
<keyword evidence="1" id="KW-0472">Membrane</keyword>
<evidence type="ECO:0000313" key="2">
    <source>
        <dbReference type="EMBL" id="MBV6342986.1"/>
    </source>
</evidence>